<dbReference type="InterPro" id="IPR027417">
    <property type="entry name" value="P-loop_NTPase"/>
</dbReference>
<evidence type="ECO:0000259" key="1">
    <source>
        <dbReference type="Pfam" id="PF00005"/>
    </source>
</evidence>
<feature type="non-terminal residue" evidence="2">
    <location>
        <position position="1"/>
    </location>
</feature>
<organism evidence="2">
    <name type="scientific">marine metagenome</name>
    <dbReference type="NCBI Taxonomy" id="408172"/>
    <lineage>
        <taxon>unclassified sequences</taxon>
        <taxon>metagenomes</taxon>
        <taxon>ecological metagenomes</taxon>
    </lineage>
</organism>
<dbReference type="Pfam" id="PF00005">
    <property type="entry name" value="ABC_tran"/>
    <property type="match status" value="1"/>
</dbReference>
<dbReference type="EMBL" id="UINC01075735">
    <property type="protein sequence ID" value="SVC14212.1"/>
    <property type="molecule type" value="Genomic_DNA"/>
</dbReference>
<name>A0A382JS99_9ZZZZ</name>
<dbReference type="InterPro" id="IPR003439">
    <property type="entry name" value="ABC_transporter-like_ATP-bd"/>
</dbReference>
<dbReference type="AlphaFoldDB" id="A0A382JS99"/>
<feature type="domain" description="ABC transporter" evidence="1">
    <location>
        <begin position="17"/>
        <end position="63"/>
    </location>
</feature>
<dbReference type="PANTHER" id="PTHR46743">
    <property type="entry name" value="TEICHOIC ACIDS EXPORT ATP-BINDING PROTEIN TAGH"/>
    <property type="match status" value="1"/>
</dbReference>
<dbReference type="PANTHER" id="PTHR46743:SF2">
    <property type="entry name" value="TEICHOIC ACIDS EXPORT ATP-BINDING PROTEIN TAGH"/>
    <property type="match status" value="1"/>
</dbReference>
<reference evidence="2" key="1">
    <citation type="submission" date="2018-05" db="EMBL/GenBank/DDBJ databases">
        <authorList>
            <person name="Lanie J.A."/>
            <person name="Ng W.-L."/>
            <person name="Kazmierczak K.M."/>
            <person name="Andrzejewski T.M."/>
            <person name="Davidsen T.M."/>
            <person name="Wayne K.J."/>
            <person name="Tettelin H."/>
            <person name="Glass J.I."/>
            <person name="Rusch D."/>
            <person name="Podicherti R."/>
            <person name="Tsui H.-C.T."/>
            <person name="Winkler M.E."/>
        </authorList>
    </citation>
    <scope>NUCLEOTIDE SEQUENCE</scope>
</reference>
<protein>
    <recommendedName>
        <fullName evidence="1">ABC transporter domain-containing protein</fullName>
    </recommendedName>
</protein>
<proteinExistence type="predicted"/>
<gene>
    <name evidence="2" type="ORF">METZ01_LOCUS267066</name>
</gene>
<sequence>MKLIKFKSATKDFFVALDNINLEVNEGEILGIIGPNGSGKSTLLRAISGIYRPDEGSIKSKGQITLMAGLGIGFNVNLSGRENVYLYGSILGNSNEVMNGLMESIIDFSGLNGFI</sequence>
<feature type="non-terminal residue" evidence="2">
    <location>
        <position position="115"/>
    </location>
</feature>
<dbReference type="GO" id="GO:0005524">
    <property type="term" value="F:ATP binding"/>
    <property type="evidence" value="ECO:0007669"/>
    <property type="project" value="InterPro"/>
</dbReference>
<dbReference type="SUPFAM" id="SSF52540">
    <property type="entry name" value="P-loop containing nucleoside triphosphate hydrolases"/>
    <property type="match status" value="1"/>
</dbReference>
<evidence type="ECO:0000313" key="2">
    <source>
        <dbReference type="EMBL" id="SVC14212.1"/>
    </source>
</evidence>
<accession>A0A382JS99</accession>
<dbReference type="InterPro" id="IPR050683">
    <property type="entry name" value="Bact_Polysacc_Export_ATP-bd"/>
</dbReference>
<dbReference type="GO" id="GO:0016887">
    <property type="term" value="F:ATP hydrolysis activity"/>
    <property type="evidence" value="ECO:0007669"/>
    <property type="project" value="InterPro"/>
</dbReference>
<dbReference type="Gene3D" id="3.40.50.300">
    <property type="entry name" value="P-loop containing nucleotide triphosphate hydrolases"/>
    <property type="match status" value="1"/>
</dbReference>